<feature type="signal peptide" evidence="1">
    <location>
        <begin position="1"/>
        <end position="22"/>
    </location>
</feature>
<dbReference type="NCBIfam" id="NF033757">
    <property type="entry name" value="gliding_CglB"/>
    <property type="match status" value="1"/>
</dbReference>
<organism evidence="3 4">
    <name type="scientific">Corallococcus interemptor</name>
    <dbReference type="NCBI Taxonomy" id="2316720"/>
    <lineage>
        <taxon>Bacteria</taxon>
        <taxon>Pseudomonadati</taxon>
        <taxon>Myxococcota</taxon>
        <taxon>Myxococcia</taxon>
        <taxon>Myxococcales</taxon>
        <taxon>Cystobacterineae</taxon>
        <taxon>Myxococcaceae</taxon>
        <taxon>Corallococcus</taxon>
    </lineage>
</organism>
<dbReference type="InterPro" id="IPR036465">
    <property type="entry name" value="vWFA_dom_sf"/>
</dbReference>
<evidence type="ECO:0000259" key="2">
    <source>
        <dbReference type="PROSITE" id="PS50234"/>
    </source>
</evidence>
<reference evidence="4" key="1">
    <citation type="submission" date="2018-09" db="EMBL/GenBank/DDBJ databases">
        <authorList>
            <person name="Livingstone P.G."/>
            <person name="Whitworth D.E."/>
        </authorList>
    </citation>
    <scope>NUCLEOTIDE SEQUENCE [LARGE SCALE GENOMIC DNA]</scope>
    <source>
        <strain evidence="4">AB047A</strain>
    </source>
</reference>
<evidence type="ECO:0000313" key="3">
    <source>
        <dbReference type="EMBL" id="RKH58363.1"/>
    </source>
</evidence>
<dbReference type="SUPFAM" id="SSF53300">
    <property type="entry name" value="vWA-like"/>
    <property type="match status" value="1"/>
</dbReference>
<sequence length="444" mass="46902">MRAKSTPLSALLAGTLGVAVMAGCQTYDFEPVDPLAIAQTTVESVITARKSKPDVMLLVDISGSMTKPVNADLVVGGTRVCDFQGPDGKFYTCEEGNPCDTTKCPTRWSELQGAMGPFLAESGNLVRFGLTTYPAPPVLAPGANPTPTQQCAPAASLEDGSVRAQLPVDLDSDEELQAYANEVNTKLQAIPNGGQGRPRGGTPTSASLQFTGTLFNNSDGNRDRIIVLLTDGLPNCNDKNVNDGSSPECRCVVEPASACVDPLNPYHRRGCLDKDASVAAVEALKGNKISTIVIGFGAETSVGDGPSVLNEMARAGGFGRDCKVNTDCGAGDTCDFSTGFCNRSFYQAGNRQELADALKEISEAIQPGEPCFTELEPTQLPSDEKLIVVYIDGERTLAGPDTWSLDLSDPDKLGVRFTGSACAKLEASRPEDPVKVEVRAIRQL</sequence>
<dbReference type="InterPro" id="IPR002035">
    <property type="entry name" value="VWF_A"/>
</dbReference>
<comment type="caution">
    <text evidence="3">The sequence shown here is derived from an EMBL/GenBank/DDBJ whole genome shotgun (WGS) entry which is preliminary data.</text>
</comment>
<dbReference type="PROSITE" id="PS50234">
    <property type="entry name" value="VWFA"/>
    <property type="match status" value="1"/>
</dbReference>
<name>A0A3A8PPU7_9BACT</name>
<evidence type="ECO:0000313" key="4">
    <source>
        <dbReference type="Proteomes" id="UP000282656"/>
    </source>
</evidence>
<accession>A0A3A8PPU7</accession>
<keyword evidence="1" id="KW-0732">Signal</keyword>
<protein>
    <submittedName>
        <fullName evidence="3">VWA domain-containing protein</fullName>
    </submittedName>
</protein>
<proteinExistence type="predicted"/>
<keyword evidence="4" id="KW-1185">Reference proteome</keyword>
<dbReference type="SMART" id="SM00327">
    <property type="entry name" value="VWA"/>
    <property type="match status" value="1"/>
</dbReference>
<evidence type="ECO:0000256" key="1">
    <source>
        <dbReference type="SAM" id="SignalP"/>
    </source>
</evidence>
<dbReference type="OrthoDB" id="5506314at2"/>
<dbReference type="PROSITE" id="PS51257">
    <property type="entry name" value="PROKAR_LIPOPROTEIN"/>
    <property type="match status" value="1"/>
</dbReference>
<gene>
    <name evidence="3" type="ORF">D7X96_37050</name>
</gene>
<dbReference type="Gene3D" id="3.40.50.410">
    <property type="entry name" value="von Willebrand factor, type A domain"/>
    <property type="match status" value="1"/>
</dbReference>
<dbReference type="Proteomes" id="UP000282656">
    <property type="component" value="Unassembled WGS sequence"/>
</dbReference>
<feature type="chain" id="PRO_5017417640" evidence="1">
    <location>
        <begin position="23"/>
        <end position="444"/>
    </location>
</feature>
<dbReference type="EMBL" id="RAWM01000194">
    <property type="protein sequence ID" value="RKH58363.1"/>
    <property type="molecule type" value="Genomic_DNA"/>
</dbReference>
<dbReference type="AlphaFoldDB" id="A0A3A8PPU7"/>
<feature type="domain" description="VWFA" evidence="2">
    <location>
        <begin position="54"/>
        <end position="361"/>
    </location>
</feature>
<dbReference type="RefSeq" id="WP_120550955.1">
    <property type="nucleotide sequence ID" value="NZ_RAWM01000194.1"/>
</dbReference>